<evidence type="ECO:0000313" key="2">
    <source>
        <dbReference type="EMBL" id="KAG8095899.1"/>
    </source>
</evidence>
<name>A0A8J5WW12_ZIZPA</name>
<dbReference type="EMBL" id="JAAALK010000079">
    <property type="protein sequence ID" value="KAG8095899.1"/>
    <property type="molecule type" value="Genomic_DNA"/>
</dbReference>
<protein>
    <submittedName>
        <fullName evidence="2">Uncharacterized protein</fullName>
    </submittedName>
</protein>
<evidence type="ECO:0000313" key="3">
    <source>
        <dbReference type="Proteomes" id="UP000729402"/>
    </source>
</evidence>
<feature type="compositionally biased region" description="Basic residues" evidence="1">
    <location>
        <begin position="31"/>
        <end position="40"/>
    </location>
</feature>
<proteinExistence type="predicted"/>
<sequence length="121" mass="13340">MRCPLAKWRDDGGGDDEREYLGESLGRVASHRRRERRRGRVGAEGEQPDTLLMAWPPDAVERWRGGECGGCWVPPAVVTTTIVLRARCTVAAKEKEQRQSSRPSTGGTVWRACGCAQCTAV</sequence>
<dbReference type="Proteomes" id="UP000729402">
    <property type="component" value="Unassembled WGS sequence"/>
</dbReference>
<keyword evidence="3" id="KW-1185">Reference proteome</keyword>
<organism evidence="2 3">
    <name type="scientific">Zizania palustris</name>
    <name type="common">Northern wild rice</name>
    <dbReference type="NCBI Taxonomy" id="103762"/>
    <lineage>
        <taxon>Eukaryota</taxon>
        <taxon>Viridiplantae</taxon>
        <taxon>Streptophyta</taxon>
        <taxon>Embryophyta</taxon>
        <taxon>Tracheophyta</taxon>
        <taxon>Spermatophyta</taxon>
        <taxon>Magnoliopsida</taxon>
        <taxon>Liliopsida</taxon>
        <taxon>Poales</taxon>
        <taxon>Poaceae</taxon>
        <taxon>BOP clade</taxon>
        <taxon>Oryzoideae</taxon>
        <taxon>Oryzeae</taxon>
        <taxon>Zizaniinae</taxon>
        <taxon>Zizania</taxon>
    </lineage>
</organism>
<feature type="region of interest" description="Disordered" evidence="1">
    <location>
        <begin position="1"/>
        <end position="21"/>
    </location>
</feature>
<dbReference type="AlphaFoldDB" id="A0A8J5WW12"/>
<reference evidence="2" key="1">
    <citation type="journal article" date="2021" name="bioRxiv">
        <title>Whole Genome Assembly and Annotation of Northern Wild Rice, Zizania palustris L., Supports a Whole Genome Duplication in the Zizania Genus.</title>
        <authorList>
            <person name="Haas M."/>
            <person name="Kono T."/>
            <person name="Macchietto M."/>
            <person name="Millas R."/>
            <person name="McGilp L."/>
            <person name="Shao M."/>
            <person name="Duquette J."/>
            <person name="Hirsch C.N."/>
            <person name="Kimball J."/>
        </authorList>
    </citation>
    <scope>NUCLEOTIDE SEQUENCE</scope>
    <source>
        <tissue evidence="2">Fresh leaf tissue</tissue>
    </source>
</reference>
<gene>
    <name evidence="2" type="ORF">GUJ93_ZPchr0013g33995</name>
</gene>
<feature type="region of interest" description="Disordered" evidence="1">
    <location>
        <begin position="31"/>
        <end position="50"/>
    </location>
</feature>
<accession>A0A8J5WW12</accession>
<reference evidence="2" key="2">
    <citation type="submission" date="2021-02" db="EMBL/GenBank/DDBJ databases">
        <authorList>
            <person name="Kimball J.A."/>
            <person name="Haas M.W."/>
            <person name="Macchietto M."/>
            <person name="Kono T."/>
            <person name="Duquette J."/>
            <person name="Shao M."/>
        </authorList>
    </citation>
    <scope>NUCLEOTIDE SEQUENCE</scope>
    <source>
        <tissue evidence="2">Fresh leaf tissue</tissue>
    </source>
</reference>
<comment type="caution">
    <text evidence="2">The sequence shown here is derived from an EMBL/GenBank/DDBJ whole genome shotgun (WGS) entry which is preliminary data.</text>
</comment>
<evidence type="ECO:0000256" key="1">
    <source>
        <dbReference type="SAM" id="MobiDB-lite"/>
    </source>
</evidence>